<dbReference type="InterPro" id="IPR004567">
    <property type="entry name" value="Type_II_PanK"/>
</dbReference>
<reference evidence="4 5" key="1">
    <citation type="submission" date="2016-11" db="EMBL/GenBank/DDBJ databases">
        <title>The macronuclear genome of Stentor coeruleus: a giant cell with tiny introns.</title>
        <authorList>
            <person name="Slabodnick M."/>
            <person name="Ruby J.G."/>
            <person name="Reiff S.B."/>
            <person name="Swart E.C."/>
            <person name="Gosai S."/>
            <person name="Prabakaran S."/>
            <person name="Witkowska E."/>
            <person name="Larue G.E."/>
            <person name="Fisher S."/>
            <person name="Freeman R.M."/>
            <person name="Gunawardena J."/>
            <person name="Chu W."/>
            <person name="Stover N.A."/>
            <person name="Gregory B.D."/>
            <person name="Nowacki M."/>
            <person name="Derisi J."/>
            <person name="Roy S.W."/>
            <person name="Marshall W.F."/>
            <person name="Sood P."/>
        </authorList>
    </citation>
    <scope>NUCLEOTIDE SEQUENCE [LARGE SCALE GENOMIC DNA]</scope>
    <source>
        <strain evidence="4">WM001</strain>
    </source>
</reference>
<dbReference type="GO" id="GO:0005524">
    <property type="term" value="F:ATP binding"/>
    <property type="evidence" value="ECO:0007669"/>
    <property type="project" value="UniProtKB-KW"/>
</dbReference>
<accession>A0A1R2CWE1</accession>
<dbReference type="GO" id="GO:0005829">
    <property type="term" value="C:cytosol"/>
    <property type="evidence" value="ECO:0007669"/>
    <property type="project" value="TreeGrafter"/>
</dbReference>
<evidence type="ECO:0008006" key="6">
    <source>
        <dbReference type="Google" id="ProtNLM"/>
    </source>
</evidence>
<dbReference type="Proteomes" id="UP000187209">
    <property type="component" value="Unassembled WGS sequence"/>
</dbReference>
<keyword evidence="5" id="KW-1185">Reference proteome</keyword>
<proteinExistence type="predicted"/>
<keyword evidence="3" id="KW-0173">Coenzyme A biosynthesis</keyword>
<dbReference type="GO" id="GO:0004594">
    <property type="term" value="F:pantothenate kinase activity"/>
    <property type="evidence" value="ECO:0007669"/>
    <property type="project" value="TreeGrafter"/>
</dbReference>
<gene>
    <name evidence="4" type="ORF">SteCoe_3741</name>
</gene>
<dbReference type="SUPFAM" id="SSF53067">
    <property type="entry name" value="Actin-like ATPase domain"/>
    <property type="match status" value="2"/>
</dbReference>
<protein>
    <recommendedName>
        <fullName evidence="6">Pantothenate kinase</fullName>
    </recommendedName>
</protein>
<dbReference type="OrthoDB" id="498611at2759"/>
<evidence type="ECO:0000256" key="3">
    <source>
        <dbReference type="ARBA" id="ARBA00022993"/>
    </source>
</evidence>
<comment type="caution">
    <text evidence="4">The sequence shown here is derived from an EMBL/GenBank/DDBJ whole genome shotgun (WGS) entry which is preliminary data.</text>
</comment>
<evidence type="ECO:0000313" key="4">
    <source>
        <dbReference type="EMBL" id="OMJ93281.1"/>
    </source>
</evidence>
<evidence type="ECO:0000256" key="2">
    <source>
        <dbReference type="ARBA" id="ARBA00022840"/>
    </source>
</evidence>
<organism evidence="4 5">
    <name type="scientific">Stentor coeruleus</name>
    <dbReference type="NCBI Taxonomy" id="5963"/>
    <lineage>
        <taxon>Eukaryota</taxon>
        <taxon>Sar</taxon>
        <taxon>Alveolata</taxon>
        <taxon>Ciliophora</taxon>
        <taxon>Postciliodesmatophora</taxon>
        <taxon>Heterotrichea</taxon>
        <taxon>Heterotrichida</taxon>
        <taxon>Stentoridae</taxon>
        <taxon>Stentor</taxon>
    </lineage>
</organism>
<dbReference type="AlphaFoldDB" id="A0A1R2CWE1"/>
<keyword evidence="1" id="KW-0547">Nucleotide-binding</keyword>
<dbReference type="PANTHER" id="PTHR12280:SF20">
    <property type="entry name" value="4'-PHOSPHOPANTETHEINE PHOSPHATASE"/>
    <property type="match status" value="1"/>
</dbReference>
<dbReference type="Gene3D" id="3.30.420.40">
    <property type="match status" value="1"/>
</dbReference>
<dbReference type="Gene3D" id="3.30.420.510">
    <property type="match status" value="1"/>
</dbReference>
<name>A0A1R2CWE1_9CILI</name>
<sequence length="304" mass="32933">MANIGRFGVDIGGTLAKLAYIDSLPVNSDLDFISSKGTVHLRVYENINIPKLLEYMQSLNFNDPVLPMTGGGSYKYCSLFESTLNTKVLKVDEMESLFKGFTAVINEVPTPAYKFSLETGKIPLDPMPLPSLLCNIGSGVSVCKISNKIERLTGTCLGGATALGLASMFLGVKSYDELLELCFIGNADNVDLLYSDIDKPDGSPVLAVSLGKLALGEKNAFKREDIAKSIINMVAYNIGHMAYLAGKLEDIGQVCFIGNFIRGYDYIIDRISFAVNYWSAGNGVALFMKHDGYFGALGCLFGDN</sequence>
<dbReference type="GO" id="GO:0005634">
    <property type="term" value="C:nucleus"/>
    <property type="evidence" value="ECO:0007669"/>
    <property type="project" value="TreeGrafter"/>
</dbReference>
<keyword evidence="2" id="KW-0067">ATP-binding</keyword>
<dbReference type="Pfam" id="PF03630">
    <property type="entry name" value="Fumble"/>
    <property type="match status" value="1"/>
</dbReference>
<dbReference type="PANTHER" id="PTHR12280">
    <property type="entry name" value="PANTOTHENATE KINASE"/>
    <property type="match status" value="1"/>
</dbReference>
<evidence type="ECO:0000313" key="5">
    <source>
        <dbReference type="Proteomes" id="UP000187209"/>
    </source>
</evidence>
<dbReference type="InterPro" id="IPR043129">
    <property type="entry name" value="ATPase_NBD"/>
</dbReference>
<evidence type="ECO:0000256" key="1">
    <source>
        <dbReference type="ARBA" id="ARBA00022741"/>
    </source>
</evidence>
<dbReference type="GO" id="GO:0015937">
    <property type="term" value="P:coenzyme A biosynthetic process"/>
    <property type="evidence" value="ECO:0007669"/>
    <property type="project" value="UniProtKB-KW"/>
</dbReference>
<dbReference type="CDD" id="cd24086">
    <property type="entry name" value="ASKHA_NBD_PanK-II_euk"/>
    <property type="match status" value="1"/>
</dbReference>
<dbReference type="EMBL" id="MPUH01000045">
    <property type="protein sequence ID" value="OMJ93281.1"/>
    <property type="molecule type" value="Genomic_DNA"/>
</dbReference>